<gene>
    <name evidence="1" type="ORF">OL599_23050</name>
</gene>
<dbReference type="Proteomes" id="UP001165679">
    <property type="component" value="Unassembled WGS sequence"/>
</dbReference>
<comment type="caution">
    <text evidence="1">The sequence shown here is derived from an EMBL/GenBank/DDBJ whole genome shotgun (WGS) entry which is preliminary data.</text>
</comment>
<evidence type="ECO:0000313" key="2">
    <source>
        <dbReference type="Proteomes" id="UP001165679"/>
    </source>
</evidence>
<dbReference type="InterPro" id="IPR043159">
    <property type="entry name" value="Lectin_gal-bd_sf"/>
</dbReference>
<dbReference type="EMBL" id="JAPDNT010000037">
    <property type="protein sequence ID" value="MCW3477452.1"/>
    <property type="molecule type" value="Genomic_DNA"/>
</dbReference>
<dbReference type="Gene3D" id="2.60.120.740">
    <property type="match status" value="1"/>
</dbReference>
<keyword evidence="2" id="KW-1185">Reference proteome</keyword>
<dbReference type="RefSeq" id="WP_264716401.1">
    <property type="nucleotide sequence ID" value="NZ_JAPDNT010000037.1"/>
</dbReference>
<protein>
    <submittedName>
        <fullName evidence="1">SUEL-type lectin domain-containing protein</fullName>
    </submittedName>
</protein>
<evidence type="ECO:0000313" key="1">
    <source>
        <dbReference type="EMBL" id="MCW3477452.1"/>
    </source>
</evidence>
<proteinExistence type="predicted"/>
<name>A0AA42CK16_9PROT</name>
<accession>A0AA42CK16</accession>
<dbReference type="AlphaFoldDB" id="A0AA42CK16"/>
<reference evidence="1" key="2">
    <citation type="submission" date="2022-10" db="EMBL/GenBank/DDBJ databases">
        <authorList>
            <person name="Trinh H.N."/>
        </authorList>
    </citation>
    <scope>NUCLEOTIDE SEQUENCE</scope>
    <source>
        <strain evidence="1">RN2-1</strain>
    </source>
</reference>
<organism evidence="1 2">
    <name type="scientific">Limobrevibacterium gyesilva</name>
    <dbReference type="NCBI Taxonomy" id="2991712"/>
    <lineage>
        <taxon>Bacteria</taxon>
        <taxon>Pseudomonadati</taxon>
        <taxon>Pseudomonadota</taxon>
        <taxon>Alphaproteobacteria</taxon>
        <taxon>Acetobacterales</taxon>
        <taxon>Acetobacteraceae</taxon>
        <taxon>Limobrevibacterium</taxon>
    </lineage>
</organism>
<sequence>MGAEWVLAALMAAQLAVPAGQIRILDAVYGDAARGRLCDATLAVEQQCDERESCLISVTNGICGDPAYGLAKRLHVAFKCGRAPAQLLVAAEGSVIRLSCAAQAARPGS</sequence>
<reference evidence="1" key="1">
    <citation type="submission" date="2022-09" db="EMBL/GenBank/DDBJ databases">
        <title>Rhodovastum sp. nov. RN2-1 isolated from soil in Seongnam, South Korea.</title>
        <authorList>
            <person name="Le N.T."/>
        </authorList>
    </citation>
    <scope>NUCLEOTIDE SEQUENCE</scope>
    <source>
        <strain evidence="1">RN2-1</strain>
    </source>
</reference>